<organism evidence="1">
    <name type="scientific">marine metagenome</name>
    <dbReference type="NCBI Taxonomy" id="408172"/>
    <lineage>
        <taxon>unclassified sequences</taxon>
        <taxon>metagenomes</taxon>
        <taxon>ecological metagenomes</taxon>
    </lineage>
</organism>
<protein>
    <submittedName>
        <fullName evidence="1">Uncharacterized protein</fullName>
    </submittedName>
</protein>
<dbReference type="EMBL" id="UINC01012736">
    <property type="protein sequence ID" value="SVA55441.1"/>
    <property type="molecule type" value="Genomic_DNA"/>
</dbReference>
<name>A0A381WT39_9ZZZZ</name>
<gene>
    <name evidence="1" type="ORF">METZ01_LOCUS108295</name>
</gene>
<proteinExistence type="predicted"/>
<dbReference type="AlphaFoldDB" id="A0A381WT39"/>
<sequence length="64" mass="7268">MAMMYGDIDKSREKRNDLNLIITNLTKVIAAWDTLNLMGEDDKDALEELVKDSLKSALKIKGDR</sequence>
<evidence type="ECO:0000313" key="1">
    <source>
        <dbReference type="EMBL" id="SVA55441.1"/>
    </source>
</evidence>
<reference evidence="1" key="1">
    <citation type="submission" date="2018-05" db="EMBL/GenBank/DDBJ databases">
        <authorList>
            <person name="Lanie J.A."/>
            <person name="Ng W.-L."/>
            <person name="Kazmierczak K.M."/>
            <person name="Andrzejewski T.M."/>
            <person name="Davidsen T.M."/>
            <person name="Wayne K.J."/>
            <person name="Tettelin H."/>
            <person name="Glass J.I."/>
            <person name="Rusch D."/>
            <person name="Podicherti R."/>
            <person name="Tsui H.-C.T."/>
            <person name="Winkler M.E."/>
        </authorList>
    </citation>
    <scope>NUCLEOTIDE SEQUENCE</scope>
</reference>
<accession>A0A381WT39</accession>